<dbReference type="Pfam" id="PF00169">
    <property type="entry name" value="PH"/>
    <property type="match status" value="1"/>
</dbReference>
<accession>A0A7E4V442</accession>
<evidence type="ECO:0000313" key="8">
    <source>
        <dbReference type="WBParaSite" id="Pan_g1636.t1"/>
    </source>
</evidence>
<dbReference type="InterPro" id="IPR011993">
    <property type="entry name" value="PH-like_dom_sf"/>
</dbReference>
<dbReference type="InterPro" id="IPR039888">
    <property type="entry name" value="Melted-like"/>
</dbReference>
<evidence type="ECO:0000256" key="4">
    <source>
        <dbReference type="ARBA" id="ARBA00023136"/>
    </source>
</evidence>
<comment type="similarity">
    <text evidence="2">Belongs to the MELT/VEPH family.</text>
</comment>
<dbReference type="GO" id="GO:0005886">
    <property type="term" value="C:plasma membrane"/>
    <property type="evidence" value="ECO:0007669"/>
    <property type="project" value="UniProtKB-SubCell"/>
</dbReference>
<evidence type="ECO:0000313" key="7">
    <source>
        <dbReference type="Proteomes" id="UP000492821"/>
    </source>
</evidence>
<keyword evidence="4" id="KW-0472">Membrane</keyword>
<evidence type="ECO:0000256" key="1">
    <source>
        <dbReference type="ARBA" id="ARBA00004413"/>
    </source>
</evidence>
<proteinExistence type="inferred from homology"/>
<dbReference type="GO" id="GO:0010314">
    <property type="term" value="F:phosphatidylinositol-5-phosphate binding"/>
    <property type="evidence" value="ECO:0007669"/>
    <property type="project" value="TreeGrafter"/>
</dbReference>
<dbReference type="WBParaSite" id="Pan_g1636.t1">
    <property type="protein sequence ID" value="Pan_g1636.t1"/>
    <property type="gene ID" value="Pan_g1636"/>
</dbReference>
<feature type="region of interest" description="Disordered" evidence="5">
    <location>
        <begin position="689"/>
        <end position="729"/>
    </location>
</feature>
<dbReference type="SUPFAM" id="SSF50729">
    <property type="entry name" value="PH domain-like"/>
    <property type="match status" value="1"/>
</dbReference>
<dbReference type="Proteomes" id="UP000492821">
    <property type="component" value="Unassembled WGS sequence"/>
</dbReference>
<dbReference type="PANTHER" id="PTHR21630">
    <property type="entry name" value="VEPH-A/MELTED"/>
    <property type="match status" value="1"/>
</dbReference>
<feature type="region of interest" description="Disordered" evidence="5">
    <location>
        <begin position="502"/>
        <end position="556"/>
    </location>
</feature>
<keyword evidence="7" id="KW-1185">Reference proteome</keyword>
<dbReference type="PANTHER" id="PTHR21630:SF10">
    <property type="entry name" value="VENTRICULAR ZONE-EXPRESSED PH DOMAIN-CONTAINING PROTEIN HOMOLOG 1"/>
    <property type="match status" value="1"/>
</dbReference>
<evidence type="ECO:0000256" key="2">
    <source>
        <dbReference type="ARBA" id="ARBA00010187"/>
    </source>
</evidence>
<reference evidence="7" key="1">
    <citation type="journal article" date="2013" name="Genetics">
        <title>The draft genome and transcriptome of Panagrellus redivivus are shaped by the harsh demands of a free-living lifestyle.</title>
        <authorList>
            <person name="Srinivasan J."/>
            <person name="Dillman A.R."/>
            <person name="Macchietto M.G."/>
            <person name="Heikkinen L."/>
            <person name="Lakso M."/>
            <person name="Fracchia K.M."/>
            <person name="Antoshechkin I."/>
            <person name="Mortazavi A."/>
            <person name="Wong G."/>
            <person name="Sternberg P.W."/>
        </authorList>
    </citation>
    <scope>NUCLEOTIDE SEQUENCE [LARGE SCALE GENOMIC DNA]</scope>
    <source>
        <strain evidence="7">MT8872</strain>
    </source>
</reference>
<feature type="compositionally biased region" description="Low complexity" evidence="5">
    <location>
        <begin position="616"/>
        <end position="626"/>
    </location>
</feature>
<evidence type="ECO:0000256" key="5">
    <source>
        <dbReference type="SAM" id="MobiDB-lite"/>
    </source>
</evidence>
<keyword evidence="3" id="KW-1003">Cell membrane</keyword>
<evidence type="ECO:0000256" key="3">
    <source>
        <dbReference type="ARBA" id="ARBA00022475"/>
    </source>
</evidence>
<reference evidence="8" key="2">
    <citation type="submission" date="2020-10" db="UniProtKB">
        <authorList>
            <consortium name="WormBaseParasite"/>
        </authorList>
    </citation>
    <scope>IDENTIFICATION</scope>
</reference>
<dbReference type="InterPro" id="IPR016024">
    <property type="entry name" value="ARM-type_fold"/>
</dbReference>
<dbReference type="SMART" id="SM00233">
    <property type="entry name" value="PH"/>
    <property type="match status" value="1"/>
</dbReference>
<evidence type="ECO:0000259" key="6">
    <source>
        <dbReference type="PROSITE" id="PS50003"/>
    </source>
</evidence>
<dbReference type="Gene3D" id="2.30.29.30">
    <property type="entry name" value="Pleckstrin-homology domain (PH domain)/Phosphotyrosine-binding domain (PTB)"/>
    <property type="match status" value="1"/>
</dbReference>
<dbReference type="PROSITE" id="PS50003">
    <property type="entry name" value="PH_DOMAIN"/>
    <property type="match status" value="1"/>
</dbReference>
<feature type="region of interest" description="Disordered" evidence="5">
    <location>
        <begin position="594"/>
        <end position="649"/>
    </location>
</feature>
<dbReference type="GO" id="GO:0009966">
    <property type="term" value="P:regulation of signal transduction"/>
    <property type="evidence" value="ECO:0007669"/>
    <property type="project" value="TreeGrafter"/>
</dbReference>
<comment type="subcellular location">
    <subcellularLocation>
        <location evidence="1">Cell membrane</location>
        <topology evidence="1">Peripheral membrane protein</topology>
        <orientation evidence="1">Cytoplasmic side</orientation>
    </subcellularLocation>
</comment>
<feature type="domain" description="PH" evidence="6">
    <location>
        <begin position="920"/>
        <end position="1030"/>
    </location>
</feature>
<sequence length="1040" mass="115364">MLQAQFDAGVTSATGWTRASTYVFRLARYNDDGDKKDDDTQAWKSHRVDCHQTLLFISIVIMMHWLDRCKQTVSNGGSLSWDGVIDLRDMEASTTPSFQVAPVPPVPYPPGGGGAASRLSMPPSSSLLTHFLQSRNPHQLNADQLFSVSDYEIITELHSALTRIKEIFNNPSYVESSTDQSVVELTLARMTSAIRETCCIETYAPALVDVLDSCLTHKMYIVAANGQILDSPHCRIASEILSSLFLHHSKKSVMTVAIPVAIKALSCGNQELVRSTSSYLSLAAINNGKLLAQYAVQIISNIIHGNYGLVRVLPQVYPENREPFHAHLSPLFRLLSAPAIDTSEKLSLLQLASMIANTKPDLIIPHLSNFEDFLQHSTTCTAVLHIYLSLISMGRVSALSSQLLPIKRSLRSHAHSQNNLITMGKILGHIGRTGSEMAVLAVPDLIELCSKSNSSNLPILLKELESIAEIFPSSVQHHIELIGVLCEKPGGNTAVYKRIRAMSKASEQPPEPRHGSRASSSGRVLPAQSVESLQSKRSSRILPNDPAPPPPTTTTIFNVNDLNTYAVNGSQAQQLITELDRNMKTLADMYKMRSSGSLGHPRTPSFISIGHGPSIASNANNQNASQHGSRQPSARATPVDRMPPQIPSLTNIQMASSVQIGKDGRVRAKRPEVTSNAFRALPPGFETTFPVADSSPVTKTSTTHLSKTPPRLTPTKSRMHSADTVKTSSTDWDAERGDVVKQFVDHRRAKIRRYITEITAKYPIPLKCTIEGSKPSKAKMRVHFACQTREHQYCLYSGRELFAFKTAIPAVWIHLMFLQSESTSIETTNKVLSQESDEFKTLAHCWSCLPKDTAKSREFVTLVTSAFPAAKEQDLMLKELQDARYFDSFSFNSTTHKWSCFSCAHPDKVKSIIRSDKSNQPLLEGQLKEKKGKWKFLRRWHTKYFTLSSGALSFTENNLEPANIQDKAAGPSIDLRNIRSVKSLSKGRQSRKSLPRAFEIFTEDEKSYVLKASDRSKAEEWFQCLQIAVANAQREKRHKL</sequence>
<name>A0A7E4V442_PANRE</name>
<dbReference type="InterPro" id="IPR001849">
    <property type="entry name" value="PH_domain"/>
</dbReference>
<feature type="compositionally biased region" description="Polar residues" evidence="5">
    <location>
        <begin position="695"/>
        <end position="706"/>
    </location>
</feature>
<organism evidence="7 8">
    <name type="scientific">Panagrellus redivivus</name>
    <name type="common">Microworm</name>
    <dbReference type="NCBI Taxonomy" id="6233"/>
    <lineage>
        <taxon>Eukaryota</taxon>
        <taxon>Metazoa</taxon>
        <taxon>Ecdysozoa</taxon>
        <taxon>Nematoda</taxon>
        <taxon>Chromadorea</taxon>
        <taxon>Rhabditida</taxon>
        <taxon>Tylenchina</taxon>
        <taxon>Panagrolaimomorpha</taxon>
        <taxon>Panagrolaimoidea</taxon>
        <taxon>Panagrolaimidae</taxon>
        <taxon>Panagrellus</taxon>
    </lineage>
</organism>
<protein>
    <submittedName>
        <fullName evidence="8">PH domain-containing protein</fullName>
    </submittedName>
</protein>
<dbReference type="AlphaFoldDB" id="A0A7E4V442"/>
<dbReference type="SUPFAM" id="SSF48371">
    <property type="entry name" value="ARM repeat"/>
    <property type="match status" value="1"/>
</dbReference>